<dbReference type="PANTHER" id="PTHR46889">
    <property type="entry name" value="TRANSPOSASE INSF FOR INSERTION SEQUENCE IS3B-RELATED"/>
    <property type="match status" value="1"/>
</dbReference>
<feature type="domain" description="Integrase catalytic" evidence="1">
    <location>
        <begin position="144"/>
        <end position="310"/>
    </location>
</feature>
<organism evidence="2 3">
    <name type="scientific">Neptunomonas qingdaonensis</name>
    <dbReference type="NCBI Taxonomy" id="1045558"/>
    <lineage>
        <taxon>Bacteria</taxon>
        <taxon>Pseudomonadati</taxon>
        <taxon>Pseudomonadota</taxon>
        <taxon>Gammaproteobacteria</taxon>
        <taxon>Oceanospirillales</taxon>
        <taxon>Oceanospirillaceae</taxon>
        <taxon>Neptunomonas</taxon>
    </lineage>
</organism>
<dbReference type="GO" id="GO:0003676">
    <property type="term" value="F:nucleic acid binding"/>
    <property type="evidence" value="ECO:0007669"/>
    <property type="project" value="InterPro"/>
</dbReference>
<dbReference type="InterPro" id="IPR036397">
    <property type="entry name" value="RNaseH_sf"/>
</dbReference>
<dbReference type="PROSITE" id="PS50994">
    <property type="entry name" value="INTEGRASE"/>
    <property type="match status" value="1"/>
</dbReference>
<evidence type="ECO:0000259" key="1">
    <source>
        <dbReference type="PROSITE" id="PS50994"/>
    </source>
</evidence>
<dbReference type="Proteomes" id="UP000198623">
    <property type="component" value="Unassembled WGS sequence"/>
</dbReference>
<dbReference type="InterPro" id="IPR001584">
    <property type="entry name" value="Integrase_cat-core"/>
</dbReference>
<keyword evidence="3" id="KW-1185">Reference proteome</keyword>
<name>A0A1I2TN67_9GAMM</name>
<protein>
    <submittedName>
        <fullName evidence="2">Integrase core domain-containing protein</fullName>
    </submittedName>
</protein>
<dbReference type="AlphaFoldDB" id="A0A1I2TN67"/>
<gene>
    <name evidence="2" type="ORF">SAMN05216175_110147</name>
</gene>
<dbReference type="Gene3D" id="3.30.420.10">
    <property type="entry name" value="Ribonuclease H-like superfamily/Ribonuclease H"/>
    <property type="match status" value="1"/>
</dbReference>
<accession>A0A1I2TN67</accession>
<dbReference type="NCBIfam" id="NF033516">
    <property type="entry name" value="transpos_IS3"/>
    <property type="match status" value="1"/>
</dbReference>
<proteinExistence type="predicted"/>
<evidence type="ECO:0000313" key="3">
    <source>
        <dbReference type="Proteomes" id="UP000198623"/>
    </source>
</evidence>
<dbReference type="STRING" id="1045558.SAMN05216175_110147"/>
<dbReference type="Pfam" id="PF00665">
    <property type="entry name" value="rve"/>
    <property type="match status" value="1"/>
</dbReference>
<dbReference type="PANTHER" id="PTHR46889:SF4">
    <property type="entry name" value="TRANSPOSASE INSO FOR INSERTION SEQUENCE ELEMENT IS911B-RELATED"/>
    <property type="match status" value="1"/>
</dbReference>
<evidence type="ECO:0000313" key="2">
    <source>
        <dbReference type="EMBL" id="SFG66405.1"/>
    </source>
</evidence>
<dbReference type="SUPFAM" id="SSF53098">
    <property type="entry name" value="Ribonuclease H-like"/>
    <property type="match status" value="1"/>
</dbReference>
<dbReference type="EMBL" id="FOOU01000010">
    <property type="protein sequence ID" value="SFG66405.1"/>
    <property type="molecule type" value="Genomic_DNA"/>
</dbReference>
<dbReference type="InterPro" id="IPR050900">
    <property type="entry name" value="Transposase_IS3/IS150/IS904"/>
</dbReference>
<sequence length="355" mass="40866">MGQQRGRLTPLPERHKIIKMINVATLNGARKAIACKTLGLSIRTIQRWYHEKSGQLFEDARPNAIRPAPTNKLSLKETALILKTCNEEEFASYPPGYIVPTLADDNRYIGSESTFYRVLKKAGQLADRSLTKSNKKHTKPEAQIATKPNELWSWDISYLATQTRGQHYYLYLIVDIFSRKIVGADVYDRELGELAADFLQRTIWSEKCVNKGTVLHSDNGAPMRSFTMQAKMRDLGVASSYSRPRVSNDNPYSESLFRTTKYHHSWPKDGFKNLSEARGWVTNFVSWYNKIHKHSGIKYVTPEQRHNGLDSQLLLNRKETYLKAQQANPTRWRNNIRNWDFIDEVSLNPESKDVA</sequence>
<reference evidence="3" key="1">
    <citation type="submission" date="2016-10" db="EMBL/GenBank/DDBJ databases">
        <authorList>
            <person name="Varghese N."/>
            <person name="Submissions S."/>
        </authorList>
    </citation>
    <scope>NUCLEOTIDE SEQUENCE [LARGE SCALE GENOMIC DNA]</scope>
    <source>
        <strain evidence="3">CGMCC 1.10971</strain>
    </source>
</reference>
<dbReference type="InterPro" id="IPR048020">
    <property type="entry name" value="Transpos_IS3"/>
</dbReference>
<dbReference type="GO" id="GO:0015074">
    <property type="term" value="P:DNA integration"/>
    <property type="evidence" value="ECO:0007669"/>
    <property type="project" value="InterPro"/>
</dbReference>
<dbReference type="InterPro" id="IPR012337">
    <property type="entry name" value="RNaseH-like_sf"/>
</dbReference>